<keyword evidence="1" id="KW-0175">Coiled coil</keyword>
<name>A0AAD7UDU0_9STRA</name>
<feature type="region of interest" description="Disordered" evidence="2">
    <location>
        <begin position="754"/>
        <end position="777"/>
    </location>
</feature>
<feature type="region of interest" description="Disordered" evidence="2">
    <location>
        <begin position="1083"/>
        <end position="1107"/>
    </location>
</feature>
<dbReference type="InterPro" id="IPR016024">
    <property type="entry name" value="ARM-type_fold"/>
</dbReference>
<organism evidence="4 5">
    <name type="scientific">Chrysophaeum taylorii</name>
    <dbReference type="NCBI Taxonomy" id="2483200"/>
    <lineage>
        <taxon>Eukaryota</taxon>
        <taxon>Sar</taxon>
        <taxon>Stramenopiles</taxon>
        <taxon>Ochrophyta</taxon>
        <taxon>Pelagophyceae</taxon>
        <taxon>Pelagomonadales</taxon>
        <taxon>Pelagomonadaceae</taxon>
        <taxon>Chrysophaeum</taxon>
    </lineage>
</organism>
<evidence type="ECO:0000313" key="5">
    <source>
        <dbReference type="Proteomes" id="UP001230188"/>
    </source>
</evidence>
<dbReference type="EMBL" id="JAQMWT010000356">
    <property type="protein sequence ID" value="KAJ8603371.1"/>
    <property type="molecule type" value="Genomic_DNA"/>
</dbReference>
<dbReference type="Proteomes" id="UP001230188">
    <property type="component" value="Unassembled WGS sequence"/>
</dbReference>
<keyword evidence="5" id="KW-1185">Reference proteome</keyword>
<reference evidence="4" key="1">
    <citation type="submission" date="2023-01" db="EMBL/GenBank/DDBJ databases">
        <title>Metagenome sequencing of chrysophaentin producing Chrysophaeum taylorii.</title>
        <authorList>
            <person name="Davison J."/>
            <person name="Bewley C."/>
        </authorList>
    </citation>
    <scope>NUCLEOTIDE SEQUENCE</scope>
    <source>
        <strain evidence="4">NIES-1699</strain>
    </source>
</reference>
<feature type="region of interest" description="Disordered" evidence="2">
    <location>
        <begin position="586"/>
        <end position="606"/>
    </location>
</feature>
<dbReference type="InterPro" id="IPR011989">
    <property type="entry name" value="ARM-like"/>
</dbReference>
<evidence type="ECO:0000256" key="1">
    <source>
        <dbReference type="SAM" id="Coils"/>
    </source>
</evidence>
<feature type="region of interest" description="Disordered" evidence="2">
    <location>
        <begin position="486"/>
        <end position="508"/>
    </location>
</feature>
<dbReference type="Pfam" id="PF10152">
    <property type="entry name" value="CCDC53"/>
    <property type="match status" value="4"/>
</dbReference>
<dbReference type="CDD" id="cd00821">
    <property type="entry name" value="PH"/>
    <property type="match status" value="1"/>
</dbReference>
<feature type="region of interest" description="Disordered" evidence="2">
    <location>
        <begin position="690"/>
        <end position="711"/>
    </location>
</feature>
<feature type="domain" description="FH2" evidence="3">
    <location>
        <begin position="708"/>
        <end position="1097"/>
    </location>
</feature>
<dbReference type="Gene3D" id="1.20.58.2220">
    <property type="entry name" value="Formin, FH2 domain"/>
    <property type="match status" value="1"/>
</dbReference>
<dbReference type="InterPro" id="IPR019309">
    <property type="entry name" value="WASHC3"/>
</dbReference>
<dbReference type="Gene3D" id="1.25.10.10">
    <property type="entry name" value="Leucine-rich Repeat Variant"/>
    <property type="match status" value="1"/>
</dbReference>
<feature type="coiled-coil region" evidence="1">
    <location>
        <begin position="970"/>
        <end position="1035"/>
    </location>
</feature>
<dbReference type="SMART" id="SM00498">
    <property type="entry name" value="FH2"/>
    <property type="match status" value="1"/>
</dbReference>
<feature type="region of interest" description="Disordered" evidence="2">
    <location>
        <begin position="346"/>
        <end position="365"/>
    </location>
</feature>
<gene>
    <name evidence="4" type="ORF">CTAYLR_004267</name>
</gene>
<evidence type="ECO:0000313" key="4">
    <source>
        <dbReference type="EMBL" id="KAJ8603371.1"/>
    </source>
</evidence>
<dbReference type="InterPro" id="IPR051425">
    <property type="entry name" value="Formin_Homology"/>
</dbReference>
<dbReference type="SUPFAM" id="SSF48371">
    <property type="entry name" value="ARM repeat"/>
    <property type="match status" value="1"/>
</dbReference>
<comment type="caution">
    <text evidence="4">The sequence shown here is derived from an EMBL/GenBank/DDBJ whole genome shotgun (WGS) entry which is preliminary data.</text>
</comment>
<dbReference type="PANTHER" id="PTHR45725:SF1">
    <property type="entry name" value="DISHEVELLED ASSOCIATED ACTIVATOR OF MORPHOGENESIS, ISOFORM D"/>
    <property type="match status" value="1"/>
</dbReference>
<dbReference type="Pfam" id="PF02181">
    <property type="entry name" value="FH2"/>
    <property type="match status" value="1"/>
</dbReference>
<dbReference type="InterPro" id="IPR011993">
    <property type="entry name" value="PH-like_dom_sf"/>
</dbReference>
<accession>A0AAD7UDU0</accession>
<dbReference type="Gene3D" id="2.30.29.30">
    <property type="entry name" value="Pleckstrin-homology domain (PH domain)/Phosphotyrosine-binding domain (PTB)"/>
    <property type="match status" value="1"/>
</dbReference>
<dbReference type="SUPFAM" id="SSF101447">
    <property type="entry name" value="Formin homology 2 domain (FH2 domain)"/>
    <property type="match status" value="1"/>
</dbReference>
<dbReference type="AlphaFoldDB" id="A0AAD7UDU0"/>
<feature type="region of interest" description="Disordered" evidence="2">
    <location>
        <begin position="533"/>
        <end position="557"/>
    </location>
</feature>
<protein>
    <recommendedName>
        <fullName evidence="3">FH2 domain-containing protein</fullName>
    </recommendedName>
</protein>
<dbReference type="InterPro" id="IPR015425">
    <property type="entry name" value="FH2_Formin"/>
</dbReference>
<dbReference type="GO" id="GO:0071203">
    <property type="term" value="C:WASH complex"/>
    <property type="evidence" value="ECO:0007669"/>
    <property type="project" value="InterPro"/>
</dbReference>
<dbReference type="PROSITE" id="PS51444">
    <property type="entry name" value="FH2"/>
    <property type="match status" value="1"/>
</dbReference>
<evidence type="ECO:0000259" key="3">
    <source>
        <dbReference type="PROSITE" id="PS51444"/>
    </source>
</evidence>
<dbReference type="PANTHER" id="PTHR45725">
    <property type="entry name" value="FORMIN HOMOLOGY 2 FAMILY MEMBER"/>
    <property type="match status" value="1"/>
</dbReference>
<sequence length="1153" mass="126190">MEQNPATETTFRKLLELQLIPGDAQARLIATLSTEKKEQMIAMHASLLSDANAASKSRWTAADDKLLSRLDLDALHTRLATANRDFQAAFVRHDGLSILARAAETEPEGAIRCLTRVANNAQGLRALVASPALDAVARSVELAPDAVRILGVAVWAAETPAVLAALRRYSESRREPPFAWAARCVSADTLLLCNQLIMKTPDLEQRVALRNAMLAAGVTRAATGDVFPLDAHLAREEDVEMRGELMAVKQRDATVNRMAKAFGSKATKHREFVLRDGRLTWPSAGEGVVRMDEVVEVRPCSTNSELRKSYAIELAFAPPRPPLVLGVDTQAEHEAWCAAFNKARKQRKKKKQKNSSEESPENEAALRKQLDVFRAVADADREMTVFSQVDGADPETVATLIIRAASRAGAQDVALRLLHELLCWPVDPSLGAAGAWRLALRALAYTRHRSSIVPELRDEDAALPPSAWTDHALELDKFVAEAQTNAPRFEQQQQQQQKPSMTRPPPKEVGKYMKMLDVHVPLGAVEQKMRADGIDPGWLKGEPPSTPPSSKDGNNPKECAKYVKMLNMHLPREAVEQKMRADGVDPSILDADPTKPAPEDSTTKPATAKVLNDPKYAKYFKMLEMHLPRGAVEQKMRADGLDPSVLDGGGQTEAAGAAKVLNDPKYAKYFKMLEMHLPRGAVEQKMRADGLDPSVLDGGDSNPREAATASKKPEGIKLKGLFWTKVVGVEGTIWADLGETPRVDVKRLEATYASSSKGGGANKKNLRPQQKVEKEESVNLIDGKRKQNVLIGLGRVKQSLEEIGDALRDLALPELGSASGVELWLQLVPTEEEVSTVATYCAKHDASKLGKVERFFDVVRRKVPRVRFQLSALASIRKFDELASDLEFKTSLVADATTQLDTCAPLRPILCATLAIGNRMNQGTARGEALGFDPEALPKLATIKASDGTTLMHFVASTVDVALEDLNAVRAATRVDLAELAADLRRLEASTRIVEHESTKEEEEGAFASIARPFVVAALSRLEAAKAQLDATQAAGESLCERLGARQESPEDGGCRVRKLFVTFRDFSDAYIRARAENLKALARNKKQNLPQTPPPPPRKSEDAEDVARPTDNLFSALAASQTMSTDEIVANFQHACQKIRKCVADDEDNEWD</sequence>
<dbReference type="InterPro" id="IPR042201">
    <property type="entry name" value="FH2_Formin_sf"/>
</dbReference>
<proteinExistence type="predicted"/>
<evidence type="ECO:0000256" key="2">
    <source>
        <dbReference type="SAM" id="MobiDB-lite"/>
    </source>
</evidence>